<protein>
    <submittedName>
        <fullName evidence="2">Uncharacterized protein</fullName>
    </submittedName>
</protein>
<accession>A0ABY2I533</accession>
<keyword evidence="3" id="KW-1185">Reference proteome</keyword>
<reference evidence="2 3" key="1">
    <citation type="submission" date="2019-03" db="EMBL/GenBank/DDBJ databases">
        <title>Genomics of glacier-inhabiting Cryobacterium strains.</title>
        <authorList>
            <person name="Liu Q."/>
            <person name="Xin Y.-H."/>
        </authorList>
    </citation>
    <scope>NUCLEOTIDE SEQUENCE [LARGE SCALE GENOMIC DNA]</scope>
    <source>
        <strain evidence="2 3">Hh8</strain>
    </source>
</reference>
<gene>
    <name evidence="2" type="ORF">E3O21_08605</name>
</gene>
<proteinExistence type="predicted"/>
<feature type="chain" id="PRO_5046013910" evidence="1">
    <location>
        <begin position="27"/>
        <end position="125"/>
    </location>
</feature>
<evidence type="ECO:0000256" key="1">
    <source>
        <dbReference type="SAM" id="SignalP"/>
    </source>
</evidence>
<evidence type="ECO:0000313" key="3">
    <source>
        <dbReference type="Proteomes" id="UP000298252"/>
    </source>
</evidence>
<comment type="caution">
    <text evidence="2">The sequence shown here is derived from an EMBL/GenBank/DDBJ whole genome shotgun (WGS) entry which is preliminary data.</text>
</comment>
<feature type="signal peptide" evidence="1">
    <location>
        <begin position="1"/>
        <end position="26"/>
    </location>
</feature>
<name>A0ABY2I533_9MICO</name>
<keyword evidence="1" id="KW-0732">Signal</keyword>
<dbReference type="RefSeq" id="WP_092338529.1">
    <property type="nucleotide sequence ID" value="NZ_FNIB01000001.1"/>
</dbReference>
<dbReference type="EMBL" id="SOFD01000024">
    <property type="protein sequence ID" value="TFB77719.1"/>
    <property type="molecule type" value="Genomic_DNA"/>
</dbReference>
<evidence type="ECO:0000313" key="2">
    <source>
        <dbReference type="EMBL" id="TFB77719.1"/>
    </source>
</evidence>
<organism evidence="2 3">
    <name type="scientific">Cryobacterium flavum</name>
    <dbReference type="NCBI Taxonomy" id="1424659"/>
    <lineage>
        <taxon>Bacteria</taxon>
        <taxon>Bacillati</taxon>
        <taxon>Actinomycetota</taxon>
        <taxon>Actinomycetes</taxon>
        <taxon>Micrococcales</taxon>
        <taxon>Microbacteriaceae</taxon>
        <taxon>Cryobacterium</taxon>
    </lineage>
</organism>
<sequence>MARNPHSRTLILISALAATMLLTACAAEATPELAPTEIAPTHSPAPTPDPIVDIGAMEGAMGTVETDADGVLRYTAVEGDVGGLVCERFGRAYWQLESNLTSGGFSCNSVIYVGEILTPTNDKNP</sequence>
<dbReference type="Proteomes" id="UP000298252">
    <property type="component" value="Unassembled WGS sequence"/>
</dbReference>
<dbReference type="PROSITE" id="PS51257">
    <property type="entry name" value="PROKAR_LIPOPROTEIN"/>
    <property type="match status" value="1"/>
</dbReference>